<comment type="caution">
    <text evidence="1">The sequence shown here is derived from an EMBL/GenBank/DDBJ whole genome shotgun (WGS) entry which is preliminary data.</text>
</comment>
<name>A0A4V2JUT2_9MICR</name>
<evidence type="ECO:0000313" key="2">
    <source>
        <dbReference type="Proteomes" id="UP000293045"/>
    </source>
</evidence>
<dbReference type="AlphaFoldDB" id="A0A4V2JUT2"/>
<reference evidence="1 2" key="1">
    <citation type="submission" date="2017-12" db="EMBL/GenBank/DDBJ databases">
        <authorList>
            <person name="Pombert J.-F."/>
            <person name="Haag K.L."/>
            <person name="Ebert D."/>
        </authorList>
    </citation>
    <scope>NUCLEOTIDE SEQUENCE [LARGE SCALE GENOMIC DNA]</scope>
    <source>
        <strain evidence="1">IL-BN-2</strain>
    </source>
</reference>
<gene>
    <name evidence="1" type="ORF">CWI39_1414p0010</name>
</gene>
<protein>
    <submittedName>
        <fullName evidence="1">Uncharacterized protein</fullName>
    </submittedName>
</protein>
<dbReference type="EMBL" id="PIXR01001414">
    <property type="protein sequence ID" value="TBU01332.1"/>
    <property type="molecule type" value="Genomic_DNA"/>
</dbReference>
<accession>A0A4V2JUT2</accession>
<evidence type="ECO:0000313" key="1">
    <source>
        <dbReference type="EMBL" id="TBU01332.1"/>
    </source>
</evidence>
<dbReference type="VEuPathDB" id="MicrosporidiaDB:CWI36_0423p0010"/>
<organism evidence="1 2">
    <name type="scientific">Hamiltosporidium magnivora</name>
    <dbReference type="NCBI Taxonomy" id="148818"/>
    <lineage>
        <taxon>Eukaryota</taxon>
        <taxon>Fungi</taxon>
        <taxon>Fungi incertae sedis</taxon>
        <taxon>Microsporidia</taxon>
        <taxon>Dubosqiidae</taxon>
        <taxon>Hamiltosporidium</taxon>
    </lineage>
</organism>
<dbReference type="VEuPathDB" id="MicrosporidiaDB:CWI39_1414p0010"/>
<proteinExistence type="predicted"/>
<dbReference type="Proteomes" id="UP000293045">
    <property type="component" value="Unassembled WGS sequence"/>
</dbReference>
<sequence>MKKTEFKKDKIDSLESKHKEIIERLNRERIEYDIVSNTRRDHPSVFKTLNKQRLSRSGTSGMFVFGDSNVLEDLELIKK</sequence>